<accession>A0ABU4VFQ6</accession>
<dbReference type="PROSITE" id="PS01066">
    <property type="entry name" value="UPP_SYNTHASE"/>
    <property type="match status" value="1"/>
</dbReference>
<keyword evidence="4" id="KW-1185">Reference proteome</keyword>
<comment type="subunit">
    <text evidence="2">Homodimer.</text>
</comment>
<feature type="binding site" evidence="2">
    <location>
        <begin position="23"/>
        <end position="26"/>
    </location>
    <ligand>
        <name>substrate</name>
    </ligand>
</feature>
<dbReference type="Gene3D" id="3.40.1180.10">
    <property type="entry name" value="Decaprenyl diphosphate synthase-like"/>
    <property type="match status" value="1"/>
</dbReference>
<comment type="caution">
    <text evidence="2">Lacks conserved residue(s) required for the propagation of feature annotation.</text>
</comment>
<evidence type="ECO:0000313" key="3">
    <source>
        <dbReference type="EMBL" id="MDX8150255.1"/>
    </source>
</evidence>
<feature type="binding site" evidence="2">
    <location>
        <position position="198"/>
    </location>
    <ligand>
        <name>Mg(2+)</name>
        <dbReference type="ChEBI" id="CHEBI:18420"/>
    </ligand>
</feature>
<feature type="binding site" evidence="2">
    <location>
        <begin position="185"/>
        <end position="187"/>
    </location>
    <ligand>
        <name>substrate</name>
    </ligand>
</feature>
<dbReference type="Pfam" id="PF01255">
    <property type="entry name" value="Prenyltransf"/>
    <property type="match status" value="1"/>
</dbReference>
<reference evidence="3 4" key="1">
    <citation type="submission" date="2023-11" db="EMBL/GenBank/DDBJ databases">
        <authorList>
            <person name="Xu M."/>
            <person name="Jiang T."/>
        </authorList>
    </citation>
    <scope>NUCLEOTIDE SEQUENCE [LARGE SCALE GENOMIC DNA]</scope>
    <source>
        <strain evidence="3 4">SD</strain>
    </source>
</reference>
<dbReference type="EC" id="2.5.1.-" evidence="2"/>
<organism evidence="3 4">
    <name type="scientific">Patulibacter brassicae</name>
    <dbReference type="NCBI Taxonomy" id="1705717"/>
    <lineage>
        <taxon>Bacteria</taxon>
        <taxon>Bacillati</taxon>
        <taxon>Actinomycetota</taxon>
        <taxon>Thermoleophilia</taxon>
        <taxon>Solirubrobacterales</taxon>
        <taxon>Patulibacteraceae</taxon>
        <taxon>Patulibacter</taxon>
    </lineage>
</organism>
<dbReference type="Proteomes" id="UP001277761">
    <property type="component" value="Unassembled WGS sequence"/>
</dbReference>
<dbReference type="InterPro" id="IPR001441">
    <property type="entry name" value="UPP_synth-like"/>
</dbReference>
<dbReference type="GO" id="GO:0016740">
    <property type="term" value="F:transferase activity"/>
    <property type="evidence" value="ECO:0007669"/>
    <property type="project" value="UniProtKB-KW"/>
</dbReference>
<comment type="similarity">
    <text evidence="2">Belongs to the UPP synthase family.</text>
</comment>
<evidence type="ECO:0000256" key="2">
    <source>
        <dbReference type="HAMAP-Rule" id="MF_01139"/>
    </source>
</evidence>
<feature type="binding site" evidence="2">
    <location>
        <position position="39"/>
    </location>
    <ligand>
        <name>substrate</name>
    </ligand>
</feature>
<dbReference type="PANTHER" id="PTHR10291">
    <property type="entry name" value="DEHYDRODOLICHYL DIPHOSPHATE SYNTHASE FAMILY MEMBER"/>
    <property type="match status" value="1"/>
</dbReference>
<feature type="binding site" evidence="2">
    <location>
        <position position="73"/>
    </location>
    <ligand>
        <name>substrate</name>
    </ligand>
</feature>
<feature type="binding site" evidence="2">
    <location>
        <position position="71"/>
    </location>
    <ligand>
        <name>substrate</name>
    </ligand>
</feature>
<dbReference type="HAMAP" id="MF_01139">
    <property type="entry name" value="ISPT"/>
    <property type="match status" value="1"/>
</dbReference>
<feature type="binding site" evidence="2">
    <location>
        <position position="27"/>
    </location>
    <ligand>
        <name>substrate</name>
    </ligand>
</feature>
<keyword evidence="1 2" id="KW-0808">Transferase</keyword>
<feature type="binding site" evidence="2">
    <location>
        <position position="179"/>
    </location>
    <ligand>
        <name>substrate</name>
    </ligand>
</feature>
<keyword evidence="2" id="KW-0479">Metal-binding</keyword>
<feature type="binding site" evidence="2">
    <location>
        <position position="22"/>
    </location>
    <ligand>
        <name>Mg(2+)</name>
        <dbReference type="ChEBI" id="CHEBI:18420"/>
    </ligand>
</feature>
<dbReference type="NCBIfam" id="TIGR00055">
    <property type="entry name" value="uppS"/>
    <property type="match status" value="1"/>
</dbReference>
<dbReference type="CDD" id="cd00475">
    <property type="entry name" value="Cis_IPPS"/>
    <property type="match status" value="1"/>
</dbReference>
<comment type="caution">
    <text evidence="3">The sequence shown here is derived from an EMBL/GenBank/DDBJ whole genome shotgun (WGS) entry which is preliminary data.</text>
</comment>
<feature type="binding site" evidence="2">
    <location>
        <begin position="67"/>
        <end position="69"/>
    </location>
    <ligand>
        <name>substrate</name>
    </ligand>
</feature>
<proteinExistence type="inferred from homology"/>
<feature type="active site" description="Proton acceptor" evidence="2">
    <location>
        <position position="70"/>
    </location>
</feature>
<keyword evidence="2" id="KW-0460">Magnesium</keyword>
<name>A0ABU4VFQ6_9ACTN</name>
<dbReference type="RefSeq" id="WP_319952406.1">
    <property type="nucleotide sequence ID" value="NZ_JAXAVX010000001.1"/>
</dbReference>
<feature type="active site" evidence="2">
    <location>
        <position position="22"/>
    </location>
</feature>
<gene>
    <name evidence="3" type="primary">uppS</name>
    <name evidence="3" type="ORF">SK069_01490</name>
</gene>
<dbReference type="InterPro" id="IPR018520">
    <property type="entry name" value="UPP_synth-like_CS"/>
</dbReference>
<protein>
    <recommendedName>
        <fullName evidence="2">Isoprenyl transferase</fullName>
        <ecNumber evidence="2">2.5.1.-</ecNumber>
    </recommendedName>
</protein>
<evidence type="ECO:0000313" key="4">
    <source>
        <dbReference type="Proteomes" id="UP001277761"/>
    </source>
</evidence>
<comment type="cofactor">
    <cofactor evidence="2">
        <name>Mg(2+)</name>
        <dbReference type="ChEBI" id="CHEBI:18420"/>
    </cofactor>
    <text evidence="2">Binds 2 magnesium ions per subunit.</text>
</comment>
<dbReference type="SUPFAM" id="SSF64005">
    <property type="entry name" value="Undecaprenyl diphosphate synthase"/>
    <property type="match status" value="1"/>
</dbReference>
<evidence type="ECO:0000256" key="1">
    <source>
        <dbReference type="ARBA" id="ARBA00022679"/>
    </source>
</evidence>
<dbReference type="InterPro" id="IPR036424">
    <property type="entry name" value="UPP_synth-like_sf"/>
</dbReference>
<sequence>MTETVERAAEAARPRHVAIITDGNGRWAQREGVPVTEGHRAGADVVRQRLRDAAELGVRELTVFSFSTENWSRPAAEVRGLMAMFAERIERETPELKDEGARMRFIGRREGVDQALLDRMDWAEQETAGGETITLFVAFNYGGRAEILDAAARYEGGGEEAFAQLLYAPDMHEPDLLIRTSGEQRISNYLLWQCAYSELVFAPELWPDFDRAAFERCLDEYASRQRRFGGRTA</sequence>
<dbReference type="EMBL" id="JAXAVX010000001">
    <property type="protein sequence ID" value="MDX8150255.1"/>
    <property type="molecule type" value="Genomic_DNA"/>
</dbReference>
<comment type="function">
    <text evidence="2">Catalyzes the condensation of isopentenyl diphosphate (IPP) with allylic pyrophosphates generating different type of terpenoids.</text>
</comment>
<dbReference type="PANTHER" id="PTHR10291:SF0">
    <property type="entry name" value="DEHYDRODOLICHYL DIPHOSPHATE SYNTHASE 2"/>
    <property type="match status" value="1"/>
</dbReference>